<dbReference type="GO" id="GO:0000155">
    <property type="term" value="F:phosphorelay sensor kinase activity"/>
    <property type="evidence" value="ECO:0007669"/>
    <property type="project" value="InterPro"/>
</dbReference>
<dbReference type="PRINTS" id="PR00344">
    <property type="entry name" value="BCTRLSENSOR"/>
</dbReference>
<dbReference type="PROSITE" id="PS50109">
    <property type="entry name" value="HIS_KIN"/>
    <property type="match status" value="1"/>
</dbReference>
<name>A0A1H6F6P5_9GAMM</name>
<dbReference type="OrthoDB" id="5621394at2"/>
<dbReference type="InterPro" id="IPR036097">
    <property type="entry name" value="HisK_dim/P_sf"/>
</dbReference>
<dbReference type="EMBL" id="FMSV02000072">
    <property type="protein sequence ID" value="SEH04655.1"/>
    <property type="molecule type" value="Genomic_DNA"/>
</dbReference>
<dbReference type="Gene3D" id="3.30.450.20">
    <property type="entry name" value="PAS domain"/>
    <property type="match status" value="1"/>
</dbReference>
<dbReference type="FunFam" id="3.30.565.10:FF:000006">
    <property type="entry name" value="Sensor histidine kinase WalK"/>
    <property type="match status" value="1"/>
</dbReference>
<dbReference type="AlphaFoldDB" id="A0A1H6F6P5"/>
<dbReference type="InterPro" id="IPR013655">
    <property type="entry name" value="PAS_fold_3"/>
</dbReference>
<dbReference type="Gene3D" id="2.10.70.100">
    <property type="match status" value="1"/>
</dbReference>
<dbReference type="SUPFAM" id="SSF47384">
    <property type="entry name" value="Homodimeric domain of signal transducing histidine kinase"/>
    <property type="match status" value="1"/>
</dbReference>
<evidence type="ECO:0000256" key="4">
    <source>
        <dbReference type="ARBA" id="ARBA00022679"/>
    </source>
</evidence>
<dbReference type="Proteomes" id="UP000236724">
    <property type="component" value="Unassembled WGS sequence"/>
</dbReference>
<dbReference type="SMART" id="SM00448">
    <property type="entry name" value="REC"/>
    <property type="match status" value="1"/>
</dbReference>
<dbReference type="Pfam" id="PF02518">
    <property type="entry name" value="HATPase_c"/>
    <property type="match status" value="1"/>
</dbReference>
<accession>A0A1H6F6P5</accession>
<dbReference type="InterPro" id="IPR003594">
    <property type="entry name" value="HATPase_dom"/>
</dbReference>
<evidence type="ECO:0000313" key="11">
    <source>
        <dbReference type="Proteomes" id="UP000236724"/>
    </source>
</evidence>
<feature type="domain" description="Response regulatory" evidence="9">
    <location>
        <begin position="8"/>
        <end position="124"/>
    </location>
</feature>
<dbReference type="PROSITE" id="PS50110">
    <property type="entry name" value="RESPONSE_REGULATORY"/>
    <property type="match status" value="1"/>
</dbReference>
<dbReference type="InterPro" id="IPR001789">
    <property type="entry name" value="Sig_transdc_resp-reg_receiver"/>
</dbReference>
<evidence type="ECO:0000256" key="1">
    <source>
        <dbReference type="ARBA" id="ARBA00000085"/>
    </source>
</evidence>
<dbReference type="InterPro" id="IPR003661">
    <property type="entry name" value="HisK_dim/P_dom"/>
</dbReference>
<feature type="coiled-coil region" evidence="7">
    <location>
        <begin position="252"/>
        <end position="297"/>
    </location>
</feature>
<dbReference type="Pfam" id="PF00512">
    <property type="entry name" value="HisKA"/>
    <property type="match status" value="1"/>
</dbReference>
<dbReference type="Gene3D" id="3.40.50.2300">
    <property type="match status" value="1"/>
</dbReference>
<dbReference type="EC" id="2.7.13.3" evidence="2"/>
<dbReference type="InterPro" id="IPR005467">
    <property type="entry name" value="His_kinase_dom"/>
</dbReference>
<dbReference type="SUPFAM" id="SSF55785">
    <property type="entry name" value="PYP-like sensor domain (PAS domain)"/>
    <property type="match status" value="1"/>
</dbReference>
<dbReference type="CDD" id="cd00082">
    <property type="entry name" value="HisKA"/>
    <property type="match status" value="1"/>
</dbReference>
<keyword evidence="11" id="KW-1185">Reference proteome</keyword>
<gene>
    <name evidence="10" type="primary">pleD_3</name>
    <name evidence="10" type="ORF">MBHS_00504</name>
</gene>
<feature type="domain" description="Histidine kinase" evidence="8">
    <location>
        <begin position="304"/>
        <end position="521"/>
    </location>
</feature>
<feature type="modified residue" description="4-aspartylphosphate" evidence="6">
    <location>
        <position position="57"/>
    </location>
</feature>
<evidence type="ECO:0000259" key="9">
    <source>
        <dbReference type="PROSITE" id="PS50110"/>
    </source>
</evidence>
<dbReference type="Gene3D" id="3.30.565.10">
    <property type="entry name" value="Histidine kinase-like ATPase, C-terminal domain"/>
    <property type="match status" value="1"/>
</dbReference>
<evidence type="ECO:0000256" key="3">
    <source>
        <dbReference type="ARBA" id="ARBA00022553"/>
    </source>
</evidence>
<evidence type="ECO:0000256" key="5">
    <source>
        <dbReference type="ARBA" id="ARBA00022777"/>
    </source>
</evidence>
<dbReference type="GO" id="GO:0009927">
    <property type="term" value="F:histidine phosphotransfer kinase activity"/>
    <property type="evidence" value="ECO:0007669"/>
    <property type="project" value="TreeGrafter"/>
</dbReference>
<keyword evidence="4" id="KW-0808">Transferase</keyword>
<protein>
    <recommendedName>
        <fullName evidence="2">histidine kinase</fullName>
        <ecNumber evidence="2">2.7.13.3</ecNumber>
    </recommendedName>
</protein>
<dbReference type="InterPro" id="IPR011006">
    <property type="entry name" value="CheY-like_superfamily"/>
</dbReference>
<dbReference type="Pfam" id="PF08447">
    <property type="entry name" value="PAS_3"/>
    <property type="match status" value="1"/>
</dbReference>
<dbReference type="SMART" id="SM00387">
    <property type="entry name" value="HATPase_c"/>
    <property type="match status" value="1"/>
</dbReference>
<dbReference type="SMART" id="SM00388">
    <property type="entry name" value="HisKA"/>
    <property type="match status" value="1"/>
</dbReference>
<dbReference type="GO" id="GO:0005886">
    <property type="term" value="C:plasma membrane"/>
    <property type="evidence" value="ECO:0007669"/>
    <property type="project" value="UniProtKB-ARBA"/>
</dbReference>
<organism evidence="10 11">
    <name type="scientific">Candidatus Venteria ishoeyi</name>
    <dbReference type="NCBI Taxonomy" id="1899563"/>
    <lineage>
        <taxon>Bacteria</taxon>
        <taxon>Pseudomonadati</taxon>
        <taxon>Pseudomonadota</taxon>
        <taxon>Gammaproteobacteria</taxon>
        <taxon>Thiotrichales</taxon>
        <taxon>Thiotrichaceae</taxon>
        <taxon>Venteria</taxon>
    </lineage>
</organism>
<evidence type="ECO:0000259" key="8">
    <source>
        <dbReference type="PROSITE" id="PS50109"/>
    </source>
</evidence>
<keyword evidence="5" id="KW-0418">Kinase</keyword>
<dbReference type="PANTHER" id="PTHR43047">
    <property type="entry name" value="TWO-COMPONENT HISTIDINE PROTEIN KINASE"/>
    <property type="match status" value="1"/>
</dbReference>
<evidence type="ECO:0000256" key="7">
    <source>
        <dbReference type="SAM" id="Coils"/>
    </source>
</evidence>
<keyword evidence="3 6" id="KW-0597">Phosphoprotein</keyword>
<evidence type="ECO:0000256" key="6">
    <source>
        <dbReference type="PROSITE-ProRule" id="PRU00169"/>
    </source>
</evidence>
<evidence type="ECO:0000256" key="2">
    <source>
        <dbReference type="ARBA" id="ARBA00012438"/>
    </source>
</evidence>
<dbReference type="SUPFAM" id="SSF55874">
    <property type="entry name" value="ATPase domain of HSP90 chaperone/DNA topoisomerase II/histidine kinase"/>
    <property type="match status" value="1"/>
</dbReference>
<dbReference type="SUPFAM" id="SSF52172">
    <property type="entry name" value="CheY-like"/>
    <property type="match status" value="1"/>
</dbReference>
<dbReference type="PANTHER" id="PTHR43047:SF72">
    <property type="entry name" value="OSMOSENSING HISTIDINE PROTEIN KINASE SLN1"/>
    <property type="match status" value="1"/>
</dbReference>
<evidence type="ECO:0000313" key="10">
    <source>
        <dbReference type="EMBL" id="SEH04655.1"/>
    </source>
</evidence>
<dbReference type="RefSeq" id="WP_103918693.1">
    <property type="nucleotide sequence ID" value="NZ_FMSV02000072.1"/>
</dbReference>
<comment type="catalytic activity">
    <reaction evidence="1">
        <text>ATP + protein L-histidine = ADP + protein N-phospho-L-histidine.</text>
        <dbReference type="EC" id="2.7.13.3"/>
    </reaction>
</comment>
<dbReference type="InterPro" id="IPR036890">
    <property type="entry name" value="HATPase_C_sf"/>
</dbReference>
<sequence length="532" mass="60221">MMENKQYCVLIVDDDATMRLLMSHTLKKADFQVEQVENGPSALEFFKRQIPDIILLDVMMPEMDGFTVCQTIRGLPGGEHIPILLVTGLDDIDSINQAYEAGATDFITKPITFPLLPHRVRYVLRASQAIENIGKSEARLAHAQAIAHMGNWEWVPSKEKMHWSDEIYRIFALDKITQHASADTYYTLVHPEDLEEVKQTIEGALKNRACFNMDHRIILGDEQIRSVHIQGEFGMVDGQPWLNGTLQDVTERKRTENELQLYRQHLEELVEQRTAELTETNVQLVEANKEAEQANALKDKFVSLVAHDLRSPLAGILSALEYIHTDEETPLNQEHQKIVGRLLEIGKSLVQMIGDVLNIGRLKSGKMSIQREYINLNDCIEQVIANLSYLAQQKGVNLHNKVPTDWFLCVDSTLYGEVVQNLTSNGIKFCNKGEEIHFYCPEKYPRTLAVRDNGMGIEPEKIQKLFNIEEKTSTPGTAGEQGTGFGLPFSQDIIQAHGGKLWVESIKGEGSTFYIQLPEESHQEHNCVSTEQ</sequence>
<dbReference type="Gene3D" id="1.10.287.130">
    <property type="match status" value="1"/>
</dbReference>
<dbReference type="InterPro" id="IPR035965">
    <property type="entry name" value="PAS-like_dom_sf"/>
</dbReference>
<keyword evidence="7" id="KW-0175">Coiled coil</keyword>
<dbReference type="Pfam" id="PF00072">
    <property type="entry name" value="Response_reg"/>
    <property type="match status" value="1"/>
</dbReference>
<reference evidence="10 11" key="1">
    <citation type="submission" date="2016-10" db="EMBL/GenBank/DDBJ databases">
        <authorList>
            <person name="de Groot N.N."/>
        </authorList>
    </citation>
    <scope>NUCLEOTIDE SEQUENCE [LARGE SCALE GENOMIC DNA]</scope>
    <source>
        <strain evidence="10">MBHS1</strain>
    </source>
</reference>
<dbReference type="InterPro" id="IPR004358">
    <property type="entry name" value="Sig_transdc_His_kin-like_C"/>
</dbReference>
<proteinExistence type="predicted"/>